<comment type="caution">
    <text evidence="1">The sequence shown here is derived from an EMBL/GenBank/DDBJ whole genome shotgun (WGS) entry which is preliminary data.</text>
</comment>
<sequence>MAAKKYGPRAVNGKADRSTKGKSFDLHFQFLPQVGDGAFTLAKKRIKKYICTKLKRYECRSFSEQPMFPGRVTWRQTSNGPISVNGKVVNKSTKGKVSICIFSSFPRLGTKICGGRKVIRLKSIR</sequence>
<dbReference type="Proteomes" id="UP001054945">
    <property type="component" value="Unassembled WGS sequence"/>
</dbReference>
<evidence type="ECO:0000313" key="1">
    <source>
        <dbReference type="EMBL" id="GIY59106.1"/>
    </source>
</evidence>
<reference evidence="1 2" key="1">
    <citation type="submission" date="2021-06" db="EMBL/GenBank/DDBJ databases">
        <title>Caerostris extrusa draft genome.</title>
        <authorList>
            <person name="Kono N."/>
            <person name="Arakawa K."/>
        </authorList>
    </citation>
    <scope>NUCLEOTIDE SEQUENCE [LARGE SCALE GENOMIC DNA]</scope>
</reference>
<gene>
    <name evidence="1" type="ORF">CEXT_396101</name>
</gene>
<protein>
    <recommendedName>
        <fullName evidence="3">Ribosomal protein S12</fullName>
    </recommendedName>
</protein>
<evidence type="ECO:0008006" key="3">
    <source>
        <dbReference type="Google" id="ProtNLM"/>
    </source>
</evidence>
<accession>A0AAV4UMR1</accession>
<keyword evidence="2" id="KW-1185">Reference proteome</keyword>
<name>A0AAV4UMR1_CAEEX</name>
<proteinExistence type="predicted"/>
<dbReference type="EMBL" id="BPLR01013159">
    <property type="protein sequence ID" value="GIY59106.1"/>
    <property type="molecule type" value="Genomic_DNA"/>
</dbReference>
<dbReference type="AlphaFoldDB" id="A0AAV4UMR1"/>
<organism evidence="1 2">
    <name type="scientific">Caerostris extrusa</name>
    <name type="common">Bark spider</name>
    <name type="synonym">Caerostris bankana</name>
    <dbReference type="NCBI Taxonomy" id="172846"/>
    <lineage>
        <taxon>Eukaryota</taxon>
        <taxon>Metazoa</taxon>
        <taxon>Ecdysozoa</taxon>
        <taxon>Arthropoda</taxon>
        <taxon>Chelicerata</taxon>
        <taxon>Arachnida</taxon>
        <taxon>Araneae</taxon>
        <taxon>Araneomorphae</taxon>
        <taxon>Entelegynae</taxon>
        <taxon>Araneoidea</taxon>
        <taxon>Araneidae</taxon>
        <taxon>Caerostris</taxon>
    </lineage>
</organism>
<evidence type="ECO:0000313" key="2">
    <source>
        <dbReference type="Proteomes" id="UP001054945"/>
    </source>
</evidence>